<evidence type="ECO:0000256" key="1">
    <source>
        <dbReference type="SAM" id="Phobius"/>
    </source>
</evidence>
<protein>
    <recommendedName>
        <fullName evidence="4">DUF1772 domain-containing protein</fullName>
    </recommendedName>
</protein>
<name>A0A2Z3GSP3_9BACT</name>
<dbReference type="KEGG" id="hnv:DDQ68_17580"/>
<evidence type="ECO:0000313" key="2">
    <source>
        <dbReference type="EMBL" id="AWM34436.1"/>
    </source>
</evidence>
<reference evidence="3" key="1">
    <citation type="submission" date="2018-04" db="EMBL/GenBank/DDBJ databases">
        <title>Complete genome of Antarctic heterotrophic bacterium Hymenobacter nivis.</title>
        <authorList>
            <person name="Terashima M."/>
        </authorList>
    </citation>
    <scope>NUCLEOTIDE SEQUENCE [LARGE SCALE GENOMIC DNA]</scope>
    <source>
        <strain evidence="3">NBRC 111535</strain>
    </source>
</reference>
<keyword evidence="3" id="KW-1185">Reference proteome</keyword>
<gene>
    <name evidence="2" type="ORF">DDQ68_17580</name>
</gene>
<keyword evidence="1" id="KW-0812">Transmembrane</keyword>
<dbReference type="AlphaFoldDB" id="A0A2Z3GSP3"/>
<feature type="transmembrane region" description="Helical" evidence="1">
    <location>
        <begin position="23"/>
        <end position="45"/>
    </location>
</feature>
<feature type="transmembrane region" description="Helical" evidence="1">
    <location>
        <begin position="98"/>
        <end position="117"/>
    </location>
</feature>
<evidence type="ECO:0000313" key="3">
    <source>
        <dbReference type="Proteomes" id="UP000245999"/>
    </source>
</evidence>
<keyword evidence="1" id="KW-1133">Transmembrane helix</keyword>
<feature type="transmembrane region" description="Helical" evidence="1">
    <location>
        <begin position="72"/>
        <end position="91"/>
    </location>
</feature>
<dbReference type="Proteomes" id="UP000245999">
    <property type="component" value="Chromosome"/>
</dbReference>
<sequence length="179" mass="20329">MLDLTRLATKLTTTRVFPSIQKVFLYSVLVLVGLYAGMLLNHSIYPVETQLSPLDYAKYWKIVDSTSMHTHMAIMEPGTGVLLIVTILLFIPNWRSPTFIFLVLAFVAFAIDVSFTLREQMPINIFMNKLDLSNITVEQTKQLAKFQAEAIASFDTRFIHGSISFLLLCLAPFFLDKTE</sequence>
<feature type="transmembrane region" description="Helical" evidence="1">
    <location>
        <begin position="158"/>
        <end position="175"/>
    </location>
</feature>
<keyword evidence="1" id="KW-0472">Membrane</keyword>
<dbReference type="RefSeq" id="WP_109657471.1">
    <property type="nucleotide sequence ID" value="NZ_CP029145.1"/>
</dbReference>
<organism evidence="2 3">
    <name type="scientific">Hymenobacter nivis</name>
    <dbReference type="NCBI Taxonomy" id="1850093"/>
    <lineage>
        <taxon>Bacteria</taxon>
        <taxon>Pseudomonadati</taxon>
        <taxon>Bacteroidota</taxon>
        <taxon>Cytophagia</taxon>
        <taxon>Cytophagales</taxon>
        <taxon>Hymenobacteraceae</taxon>
        <taxon>Hymenobacter</taxon>
    </lineage>
</organism>
<accession>A0A2Z3GSP3</accession>
<dbReference type="EMBL" id="CP029145">
    <property type="protein sequence ID" value="AWM34436.1"/>
    <property type="molecule type" value="Genomic_DNA"/>
</dbReference>
<dbReference type="OrthoDB" id="893861at2"/>
<proteinExistence type="predicted"/>
<evidence type="ECO:0008006" key="4">
    <source>
        <dbReference type="Google" id="ProtNLM"/>
    </source>
</evidence>